<dbReference type="SUPFAM" id="SSF46689">
    <property type="entry name" value="Homeodomain-like"/>
    <property type="match status" value="1"/>
</dbReference>
<dbReference type="PANTHER" id="PTHR19303:SF73">
    <property type="entry name" value="PROTEIN PDC2"/>
    <property type="match status" value="1"/>
</dbReference>
<dbReference type="Pfam" id="PF03221">
    <property type="entry name" value="HTH_Tnp_Tc5"/>
    <property type="match status" value="1"/>
</dbReference>
<dbReference type="GeneTree" id="ENSGT01150000286941"/>
<evidence type="ECO:0008006" key="8">
    <source>
        <dbReference type="Google" id="ProtNLM"/>
    </source>
</evidence>
<dbReference type="Pfam" id="PF04218">
    <property type="entry name" value="CENP-B_N"/>
    <property type="match status" value="1"/>
</dbReference>
<dbReference type="InterPro" id="IPR009057">
    <property type="entry name" value="Homeodomain-like_sf"/>
</dbReference>
<accession>A0A8C5MJZ0</accession>
<evidence type="ECO:0000256" key="2">
    <source>
        <dbReference type="ARBA" id="ARBA00023242"/>
    </source>
</evidence>
<dbReference type="CDD" id="cd07765">
    <property type="entry name" value="KRAB_A-box"/>
    <property type="match status" value="1"/>
</dbReference>
<keyword evidence="7" id="KW-1185">Reference proteome</keyword>
<dbReference type="InterPro" id="IPR050863">
    <property type="entry name" value="CenT-Element_Derived"/>
</dbReference>
<dbReference type="SMART" id="SM00349">
    <property type="entry name" value="KRAB"/>
    <property type="match status" value="1"/>
</dbReference>
<dbReference type="GO" id="GO:0005634">
    <property type="term" value="C:nucleus"/>
    <property type="evidence" value="ECO:0007669"/>
    <property type="project" value="TreeGrafter"/>
</dbReference>
<dbReference type="PROSITE" id="PS50805">
    <property type="entry name" value="KRAB"/>
    <property type="match status" value="1"/>
</dbReference>
<dbReference type="AlphaFoldDB" id="A0A8C5MJZ0"/>
<evidence type="ECO:0000256" key="3">
    <source>
        <dbReference type="SAM" id="MobiDB-lite"/>
    </source>
</evidence>
<dbReference type="Pfam" id="PF01352">
    <property type="entry name" value="KRAB"/>
    <property type="match status" value="1"/>
</dbReference>
<keyword evidence="1" id="KW-0238">DNA-binding</keyword>
<dbReference type="SMART" id="SM00674">
    <property type="entry name" value="CENPB"/>
    <property type="match status" value="1"/>
</dbReference>
<dbReference type="GO" id="GO:0006355">
    <property type="term" value="P:regulation of DNA-templated transcription"/>
    <property type="evidence" value="ECO:0007669"/>
    <property type="project" value="InterPro"/>
</dbReference>
<dbReference type="Gene3D" id="1.10.10.60">
    <property type="entry name" value="Homeodomain-like"/>
    <property type="match status" value="2"/>
</dbReference>
<dbReference type="InterPro" id="IPR007889">
    <property type="entry name" value="HTH_Psq"/>
</dbReference>
<dbReference type="InterPro" id="IPR006600">
    <property type="entry name" value="HTH_CenpB_DNA-bd_dom"/>
</dbReference>
<keyword evidence="2" id="KW-0539">Nucleus</keyword>
<dbReference type="Gene3D" id="6.10.140.140">
    <property type="match status" value="1"/>
</dbReference>
<reference evidence="6" key="1">
    <citation type="submission" date="2025-08" db="UniProtKB">
        <authorList>
            <consortium name="Ensembl"/>
        </authorList>
    </citation>
    <scope>IDENTIFICATION</scope>
</reference>
<protein>
    <recommendedName>
        <fullName evidence="8">HTH CENPB-type domain-containing protein</fullName>
    </recommendedName>
</protein>
<feature type="domain" description="HTH CENPB-type" evidence="5">
    <location>
        <begin position="272"/>
        <end position="343"/>
    </location>
</feature>
<dbReference type="Proteomes" id="UP000694569">
    <property type="component" value="Unplaced"/>
</dbReference>
<reference evidence="6" key="2">
    <citation type="submission" date="2025-09" db="UniProtKB">
        <authorList>
            <consortium name="Ensembl"/>
        </authorList>
    </citation>
    <scope>IDENTIFICATION</scope>
</reference>
<feature type="domain" description="KRAB" evidence="4">
    <location>
        <begin position="12"/>
        <end position="83"/>
    </location>
</feature>
<dbReference type="Ensembl" id="ENSLLET00000013887.1">
    <property type="protein sequence ID" value="ENSLLEP00000013369.1"/>
    <property type="gene ID" value="ENSLLEG00000008420.1"/>
</dbReference>
<organism evidence="6 7">
    <name type="scientific">Leptobrachium leishanense</name>
    <name type="common">Leishan spiny toad</name>
    <dbReference type="NCBI Taxonomy" id="445787"/>
    <lineage>
        <taxon>Eukaryota</taxon>
        <taxon>Metazoa</taxon>
        <taxon>Chordata</taxon>
        <taxon>Craniata</taxon>
        <taxon>Vertebrata</taxon>
        <taxon>Euteleostomi</taxon>
        <taxon>Amphibia</taxon>
        <taxon>Batrachia</taxon>
        <taxon>Anura</taxon>
        <taxon>Pelobatoidea</taxon>
        <taxon>Megophryidae</taxon>
        <taxon>Leptobrachium</taxon>
    </lineage>
</organism>
<feature type="compositionally biased region" description="Polar residues" evidence="3">
    <location>
        <begin position="186"/>
        <end position="214"/>
    </location>
</feature>
<feature type="compositionally biased region" description="Acidic residues" evidence="3">
    <location>
        <begin position="169"/>
        <end position="178"/>
    </location>
</feature>
<name>A0A8C5MJZ0_9ANUR</name>
<dbReference type="InterPro" id="IPR036051">
    <property type="entry name" value="KRAB_dom_sf"/>
</dbReference>
<dbReference type="SUPFAM" id="SSF109640">
    <property type="entry name" value="KRAB domain (Kruppel-associated box)"/>
    <property type="match status" value="1"/>
</dbReference>
<dbReference type="InterPro" id="IPR001909">
    <property type="entry name" value="KRAB"/>
</dbReference>
<feature type="region of interest" description="Disordered" evidence="3">
    <location>
        <begin position="128"/>
        <end position="214"/>
    </location>
</feature>
<evidence type="ECO:0000313" key="6">
    <source>
        <dbReference type="Ensembl" id="ENSLLEP00000013369.1"/>
    </source>
</evidence>
<proteinExistence type="predicted"/>
<dbReference type="GO" id="GO:0003677">
    <property type="term" value="F:DNA binding"/>
    <property type="evidence" value="ECO:0007669"/>
    <property type="project" value="UniProtKB-KW"/>
</dbReference>
<sequence>MAEGEIRDPGTVTFNDVAVYFSLQQWVQMEDWQRKLYRNVMKEIHGALTALGYEIANPGTLVKIQQSEEPFYSSNEVEEEDMSSDVWGSHSLKEENMKSCERASELPLVKPDILLRVKMEEVNNEQACQTAAPKVEDEEDSNSAVFDPELSLWIKQEEEPPSEEREIPPLEEEEEEEPMSSPSTPTVHDQTGGTNNEPTSMSPRGSRPRLTSNKRTGLKLRDKILVLYAYENNETVPSLATQFGVSRSQIVQIIRRREELLDALQNNVSGDRIRRRRRTTNDRVNAAVWEWLLSTKGSDIPLSGRIIREKALQIARELGVGDFKASNGWLNSFKKTHNIHCYSLPFTNPSMRDKMDEWLSQMNVLEDSERDLLCERHVANTAQDPPS</sequence>
<dbReference type="PROSITE" id="PS51253">
    <property type="entry name" value="HTH_CENPB"/>
    <property type="match status" value="1"/>
</dbReference>
<dbReference type="PANTHER" id="PTHR19303">
    <property type="entry name" value="TRANSPOSON"/>
    <property type="match status" value="1"/>
</dbReference>
<feature type="compositionally biased region" description="Basic and acidic residues" evidence="3">
    <location>
        <begin position="155"/>
        <end position="168"/>
    </location>
</feature>
<evidence type="ECO:0000256" key="1">
    <source>
        <dbReference type="ARBA" id="ARBA00023125"/>
    </source>
</evidence>
<evidence type="ECO:0000259" key="5">
    <source>
        <dbReference type="PROSITE" id="PS51253"/>
    </source>
</evidence>
<evidence type="ECO:0000313" key="7">
    <source>
        <dbReference type="Proteomes" id="UP000694569"/>
    </source>
</evidence>
<evidence type="ECO:0000259" key="4">
    <source>
        <dbReference type="PROSITE" id="PS50805"/>
    </source>
</evidence>